<evidence type="ECO:0000313" key="9">
    <source>
        <dbReference type="EMBL" id="MXO66324.1"/>
    </source>
</evidence>
<evidence type="ECO:0000313" key="10">
    <source>
        <dbReference type="Proteomes" id="UP000438476"/>
    </source>
</evidence>
<dbReference type="GO" id="GO:0052689">
    <property type="term" value="F:carboxylic ester hydrolase activity"/>
    <property type="evidence" value="ECO:0007669"/>
    <property type="project" value="UniProtKB-KW"/>
</dbReference>
<keyword evidence="3" id="KW-0479">Metal-binding</keyword>
<keyword evidence="5 9" id="KW-0378">Hydrolase</keyword>
<dbReference type="InterPro" id="IPR029058">
    <property type="entry name" value="AB_hydrolase_fold"/>
</dbReference>
<evidence type="ECO:0000256" key="4">
    <source>
        <dbReference type="ARBA" id="ARBA00022729"/>
    </source>
</evidence>
<dbReference type="InterPro" id="IPR011118">
    <property type="entry name" value="Tannase/feruloyl_esterase"/>
</dbReference>
<dbReference type="AlphaFoldDB" id="A0A6I4T503"/>
<evidence type="ECO:0000256" key="7">
    <source>
        <dbReference type="ARBA" id="ARBA00023157"/>
    </source>
</evidence>
<keyword evidence="2" id="KW-0719">Serine esterase</keyword>
<keyword evidence="10" id="KW-1185">Reference proteome</keyword>
<accession>A0A6I4T503</accession>
<dbReference type="Gene3D" id="3.40.50.1820">
    <property type="entry name" value="alpha/beta hydrolase"/>
    <property type="match status" value="1"/>
</dbReference>
<dbReference type="PANTHER" id="PTHR33938:SF15">
    <property type="entry name" value="FERULOYL ESTERASE B-RELATED"/>
    <property type="match status" value="1"/>
</dbReference>
<comment type="caution">
    <text evidence="9">The sequence shown here is derived from an EMBL/GenBank/DDBJ whole genome shotgun (WGS) entry which is preliminary data.</text>
</comment>
<keyword evidence="4 8" id="KW-0732">Signal</keyword>
<keyword evidence="6" id="KW-0106">Calcium</keyword>
<evidence type="ECO:0000256" key="3">
    <source>
        <dbReference type="ARBA" id="ARBA00022723"/>
    </source>
</evidence>
<feature type="chain" id="PRO_5026064507" evidence="8">
    <location>
        <begin position="23"/>
        <end position="534"/>
    </location>
</feature>
<proteinExistence type="inferred from homology"/>
<dbReference type="OrthoDB" id="7197884at2"/>
<dbReference type="PANTHER" id="PTHR33938">
    <property type="entry name" value="FERULOYL ESTERASE B-RELATED"/>
    <property type="match status" value="1"/>
</dbReference>
<feature type="signal peptide" evidence="8">
    <location>
        <begin position="1"/>
        <end position="22"/>
    </location>
</feature>
<reference evidence="9 10" key="1">
    <citation type="submission" date="2019-12" db="EMBL/GenBank/DDBJ databases">
        <title>Genomic-based taxomic classification of the family Erythrobacteraceae.</title>
        <authorList>
            <person name="Xu L."/>
        </authorList>
    </citation>
    <scope>NUCLEOTIDE SEQUENCE [LARGE SCALE GENOMIC DNA]</scope>
    <source>
        <strain evidence="9 10">LMG 29518</strain>
    </source>
</reference>
<comment type="similarity">
    <text evidence="1">Belongs to the tannase family.</text>
</comment>
<evidence type="ECO:0000256" key="8">
    <source>
        <dbReference type="SAM" id="SignalP"/>
    </source>
</evidence>
<dbReference type="GO" id="GO:0046872">
    <property type="term" value="F:metal ion binding"/>
    <property type="evidence" value="ECO:0007669"/>
    <property type="project" value="UniProtKB-KW"/>
</dbReference>
<evidence type="ECO:0000256" key="1">
    <source>
        <dbReference type="ARBA" id="ARBA00006249"/>
    </source>
</evidence>
<organism evidence="9 10">
    <name type="scientific">Altericroceibacterium endophyticum</name>
    <dbReference type="NCBI Taxonomy" id="1808508"/>
    <lineage>
        <taxon>Bacteria</taxon>
        <taxon>Pseudomonadati</taxon>
        <taxon>Pseudomonadota</taxon>
        <taxon>Alphaproteobacteria</taxon>
        <taxon>Sphingomonadales</taxon>
        <taxon>Erythrobacteraceae</taxon>
        <taxon>Altericroceibacterium</taxon>
    </lineage>
</organism>
<evidence type="ECO:0000256" key="5">
    <source>
        <dbReference type="ARBA" id="ARBA00022801"/>
    </source>
</evidence>
<dbReference type="Pfam" id="PF07519">
    <property type="entry name" value="Tannase"/>
    <property type="match status" value="1"/>
</dbReference>
<protein>
    <submittedName>
        <fullName evidence="9">Tannase/feruloyl esterase family alpha/beta hydrolase</fullName>
    </submittedName>
</protein>
<name>A0A6I4T503_9SPHN</name>
<evidence type="ECO:0000256" key="6">
    <source>
        <dbReference type="ARBA" id="ARBA00022837"/>
    </source>
</evidence>
<dbReference type="Proteomes" id="UP000438476">
    <property type="component" value="Unassembled WGS sequence"/>
</dbReference>
<evidence type="ECO:0000256" key="2">
    <source>
        <dbReference type="ARBA" id="ARBA00022487"/>
    </source>
</evidence>
<dbReference type="EMBL" id="WTYT01000004">
    <property type="protein sequence ID" value="MXO66324.1"/>
    <property type="molecule type" value="Genomic_DNA"/>
</dbReference>
<dbReference type="SUPFAM" id="SSF53474">
    <property type="entry name" value="alpha/beta-Hydrolases"/>
    <property type="match status" value="1"/>
</dbReference>
<gene>
    <name evidence="9" type="ORF">GRI91_11200</name>
</gene>
<keyword evidence="7" id="KW-1015">Disulfide bond</keyword>
<sequence length="534" mass="57781">MTIFARCSLFLLALILAVPGHAACENLLTGSGGGAVVVSALPTSGPLHIPGRWGEPDQQIETGTYCLVKGAISAVEGSRIGFELWLPETGWNHRIRMFGNGGYSSSLPRAQMAKALAEGYAVTATDTGHQGDDPAFAIGLSQSIADWGHRAVHETIITAKALTERFYGTAPRYSYFDGCSTGGHQALQEAQRYPSDFDGIVAGAPGHNRTHLNAAFLWQFVQNHEATAPSRAILTPDKLRVLHRWALKICSGKDGPMKGLGGAAYIDDPLACRFDPQIAACSPGQDTAQCLTPPQVAAARRMYDGTRNPRSGELIYPPWLPGSEGIGPAHYPLPGWSQYWADPADPSQPARASFWRFWAFALDWKWQDFDFDADMEIVDEKLAGSINAMSADLSAFHALGGKLIEYHGLADPVVSPWDSIDYFQRVRAQSGAETSGFYRLFLAPGVGHCSGGPGPSTFHTQSAIEAWVEQGRAPERLIVNAMDGDGSEAMSRPLCPFPQRSVPLTDDSVGASLQFACTSDRRLRTKSIAARYRR</sequence>
<dbReference type="RefSeq" id="WP_160736743.1">
    <property type="nucleotide sequence ID" value="NZ_WTYT01000004.1"/>
</dbReference>